<keyword evidence="3" id="KW-1133">Transmembrane helix</keyword>
<evidence type="ECO:0000256" key="1">
    <source>
        <dbReference type="ARBA" id="ARBA00004167"/>
    </source>
</evidence>
<evidence type="ECO:0000256" key="2">
    <source>
        <dbReference type="ARBA" id="ARBA00022692"/>
    </source>
</evidence>
<evidence type="ECO:0000313" key="6">
    <source>
        <dbReference type="EMBL" id="SFT12276.1"/>
    </source>
</evidence>
<name>A0A1I6VEY7_9SPHI</name>
<proteinExistence type="predicted"/>
<gene>
    <name evidence="6" type="ORF">SAMN05660206_11356</name>
</gene>
<keyword evidence="2" id="KW-0812">Transmembrane</keyword>
<dbReference type="STRING" id="683125.SAMN05660206_11356"/>
<keyword evidence="7" id="KW-1185">Reference proteome</keyword>
<dbReference type="RefSeq" id="WP_093367214.1">
    <property type="nucleotide sequence ID" value="NZ_FOZZ01000013.1"/>
</dbReference>
<organism evidence="6 7">
    <name type="scientific">Sphingobacterium wenxiniae</name>
    <dbReference type="NCBI Taxonomy" id="683125"/>
    <lineage>
        <taxon>Bacteria</taxon>
        <taxon>Pseudomonadati</taxon>
        <taxon>Bacteroidota</taxon>
        <taxon>Sphingobacteriia</taxon>
        <taxon>Sphingobacteriales</taxon>
        <taxon>Sphingobacteriaceae</taxon>
        <taxon>Sphingobacterium</taxon>
    </lineage>
</organism>
<dbReference type="GO" id="GO:0005886">
    <property type="term" value="C:plasma membrane"/>
    <property type="evidence" value="ECO:0007669"/>
    <property type="project" value="InterPro"/>
</dbReference>
<dbReference type="Pfam" id="PF04357">
    <property type="entry name" value="TamB"/>
    <property type="match status" value="2"/>
</dbReference>
<dbReference type="GO" id="GO:0009306">
    <property type="term" value="P:protein secretion"/>
    <property type="evidence" value="ECO:0007669"/>
    <property type="project" value="InterPro"/>
</dbReference>
<dbReference type="PANTHER" id="PTHR36985">
    <property type="entry name" value="TRANSLOCATION AND ASSEMBLY MODULE SUBUNIT TAMB"/>
    <property type="match status" value="1"/>
</dbReference>
<dbReference type="Proteomes" id="UP000198785">
    <property type="component" value="Unassembled WGS sequence"/>
</dbReference>
<accession>A0A1I6VEY7</accession>
<dbReference type="OrthoDB" id="680700at2"/>
<evidence type="ECO:0000256" key="3">
    <source>
        <dbReference type="ARBA" id="ARBA00022989"/>
    </source>
</evidence>
<evidence type="ECO:0000259" key="5">
    <source>
        <dbReference type="Pfam" id="PF04357"/>
    </source>
</evidence>
<evidence type="ECO:0000256" key="4">
    <source>
        <dbReference type="ARBA" id="ARBA00023136"/>
    </source>
</evidence>
<protein>
    <recommendedName>
        <fullName evidence="5">Translocation and assembly module TamB C-terminal domain-containing protein</fullName>
    </recommendedName>
</protein>
<keyword evidence="4" id="KW-0472">Membrane</keyword>
<dbReference type="EMBL" id="FOZZ01000013">
    <property type="protein sequence ID" value="SFT12276.1"/>
    <property type="molecule type" value="Genomic_DNA"/>
</dbReference>
<comment type="subcellular location">
    <subcellularLocation>
        <location evidence="1">Membrane</location>
        <topology evidence="1">Single-pass membrane protein</topology>
    </subcellularLocation>
</comment>
<evidence type="ECO:0000313" key="7">
    <source>
        <dbReference type="Proteomes" id="UP000198785"/>
    </source>
</evidence>
<sequence>MIEDRTGNRILSVKNAEARLSLVKLFQQEIVIRRLRLEEAYVDYHIYKDSNNFSFLIDYFSSPKTDDDAPSSSMNLDLQQVELFNNTVKVVNHTVKHHHQGIDFGDLEISELSGSLSDIHYDKEHVSAKVEELTLKEKSGFFLQELSALSYVSNTKMEFDRLKLKTNQSNLQDYLLFEYQSFADFSDFIKKVHIQGTLINSYVDSKDIEYFAPSMQQVQFTTNIDQATVSGTVEHIKAQDVQLRTGKQTKLSGNFTIDGLPIIERTQFEMELEELTSSAQDLERLVPPLANMQSFDLPEMTHRFGQLTYQGKLSGLYHDFKINGTAKTDLGIIRTQTAINLRPILQYTGHIQSEGFNLGNLIQANILGTSGFTVEFDGEGTKKENLHLTADGALQQIFIKGHTYDHINFNSSFINQILAAEGKVQDPYASLNFKGEVNLFEDVPIYTFQSAVQHLNLKRTHLFERDSILIKNSDLQAVLSGNTLNSLNGEVLSDHIEFTSTRGEFSISYLDFSSTGDEKSKQMILKSDVADLELNGEIDLNSIAPYFRSLAMRYAPAINIEAKPYNPQNFDLKVNIKAFEPVSALFDPNLKLEDGARLDAQFSTDNYTANFKAFSPMVSYKGMKLKNLNITESADGRAFALQVDADRFSLSDSAYIDNIRITNELSNDSLHFNIVLSEEQRSNFFDLHGNIHFAYNQPAYIRFERSKIVLNEEDWSVNQDADLRVSKGKFYLNNLILRRDNQQVNIDGILSDENDRVAVAFKDFSLASFSGITRPLGIQLQGQMNGNVKIHSVFNSPSLSAHIQTSPIIYNHLPIGTLTIDADFEPNSGLMQLHSQLLNVQGNGFELAGTYDVKSTTNALQLQGKVKDSDLFLIQPFLKTLVSDLDGKISGDALITGTILNPTISGTATVKQANFKVNYLQTAYQLNNQPILIDKNRFHLANFKFQDNRNAVATAQGHLDLNKLSDPTLDIMVTADNFHVLNTQRKDNELFFGTAFASGSFKFQGPTSSIYMDIRAQSNANTVITIPFNTSLKISDNDFIYFVSKDSSSNEEAKQRNLFSGLTMNMDLSVTPDAEINLENNIGSLKATGTGAISLRISSLGDFEMFGDYNVVSGKFHFTAQDFFNKYFDIREGGTIRWTGNPSEATINVSALYQQRTSIAPLYNAAGRAENHERILAQADMNLRGTLSQPEVSFDLNFPQNPYIKDELQAFFSDANNVNQQAISLIVRRSFTPASTQEFGREVNNTLLSAGTEIAFNQLNSIISQSLNVNFFDLNIRSFNDASASLRFFNDRLVFTGGVTDNRNRQINDLTLFTDKVVTDAEMTFKLRQDGNLVLRAYNRLNARNFLFTPNSDYINAVGLVYRQEFNSLSEFWRKMWVWKERRKPEEQKTTTAAAQDSTSN</sequence>
<dbReference type="PANTHER" id="PTHR36985:SF1">
    <property type="entry name" value="TRANSLOCATION AND ASSEMBLY MODULE SUBUNIT TAMB"/>
    <property type="match status" value="1"/>
</dbReference>
<reference evidence="6 7" key="1">
    <citation type="submission" date="2016-10" db="EMBL/GenBank/DDBJ databases">
        <authorList>
            <person name="de Groot N.N."/>
        </authorList>
    </citation>
    <scope>NUCLEOTIDE SEQUENCE [LARGE SCALE GENOMIC DNA]</scope>
    <source>
        <strain evidence="6 7">DSM 22789</strain>
    </source>
</reference>
<dbReference type="InterPro" id="IPR007452">
    <property type="entry name" value="TamB_C"/>
</dbReference>
<feature type="domain" description="Translocation and assembly module TamB C-terminal" evidence="5">
    <location>
        <begin position="881"/>
        <end position="924"/>
    </location>
</feature>
<feature type="domain" description="Translocation and assembly module TamB C-terminal" evidence="5">
    <location>
        <begin position="948"/>
        <end position="1366"/>
    </location>
</feature>